<evidence type="ECO:0000256" key="2">
    <source>
        <dbReference type="SAM" id="SignalP"/>
    </source>
</evidence>
<sequence>MYISFTFLLALVTITLVSAESSVTSLFIPDVEGTALVASIISQSAGTTTYSINCPPGTDSSDCGVSPGLILTSGPKAVEWSMSVPGEFYGRIICSLEGTTTGTCTEIDSGSGANFPGTHTTTLDSTDITSLPVTVTAGVITAATTEASTSTTKSSDSASQQSGSQTSVSSDTTASQTSQTSGSATGTMSSSTSTGGVSQITSAPVFALGGAAIAVVAVAL</sequence>
<dbReference type="PANTHER" id="PTHR40640:SF1">
    <property type="entry name" value="ANCHORED GLYCOPROTEIN, PUTATIVE (AFU_ORTHOLOGUE AFUA_8G04860)-RELATED"/>
    <property type="match status" value="1"/>
</dbReference>
<keyword evidence="4" id="KW-1185">Reference proteome</keyword>
<feature type="region of interest" description="Disordered" evidence="1">
    <location>
        <begin position="146"/>
        <end position="196"/>
    </location>
</feature>
<gene>
    <name evidence="3" type="ORF">PENSTE_c006G02372</name>
</gene>
<dbReference type="AlphaFoldDB" id="A0A1V6TGK7"/>
<name>A0A1V6TGK7_9EURO</name>
<feature type="signal peptide" evidence="2">
    <location>
        <begin position="1"/>
        <end position="19"/>
    </location>
</feature>
<dbReference type="EMBL" id="MLKD01000006">
    <property type="protein sequence ID" value="OQE25492.1"/>
    <property type="molecule type" value="Genomic_DNA"/>
</dbReference>
<feature type="chain" id="PRO_5013252219" description="GPI anchored protein" evidence="2">
    <location>
        <begin position="20"/>
        <end position="220"/>
    </location>
</feature>
<keyword evidence="2" id="KW-0732">Signal</keyword>
<evidence type="ECO:0000256" key="1">
    <source>
        <dbReference type="SAM" id="MobiDB-lite"/>
    </source>
</evidence>
<organism evidence="3 4">
    <name type="scientific">Penicillium steckii</name>
    <dbReference type="NCBI Taxonomy" id="303698"/>
    <lineage>
        <taxon>Eukaryota</taxon>
        <taxon>Fungi</taxon>
        <taxon>Dikarya</taxon>
        <taxon>Ascomycota</taxon>
        <taxon>Pezizomycotina</taxon>
        <taxon>Eurotiomycetes</taxon>
        <taxon>Eurotiomycetidae</taxon>
        <taxon>Eurotiales</taxon>
        <taxon>Aspergillaceae</taxon>
        <taxon>Penicillium</taxon>
    </lineage>
</organism>
<evidence type="ECO:0000313" key="4">
    <source>
        <dbReference type="Proteomes" id="UP000191285"/>
    </source>
</evidence>
<proteinExistence type="predicted"/>
<evidence type="ECO:0000313" key="3">
    <source>
        <dbReference type="EMBL" id="OQE25492.1"/>
    </source>
</evidence>
<dbReference type="PANTHER" id="PTHR40640">
    <property type="entry name" value="ANCHORED GLYCOPROTEIN, PUTATIVE (AFU_ORTHOLOGUE AFUA_8G04860)-RELATED"/>
    <property type="match status" value="1"/>
</dbReference>
<dbReference type="OrthoDB" id="4991875at2759"/>
<reference evidence="4" key="1">
    <citation type="journal article" date="2017" name="Nat. Microbiol.">
        <title>Global analysis of biosynthetic gene clusters reveals vast potential of secondary metabolite production in Penicillium species.</title>
        <authorList>
            <person name="Nielsen J.C."/>
            <person name="Grijseels S."/>
            <person name="Prigent S."/>
            <person name="Ji B."/>
            <person name="Dainat J."/>
            <person name="Nielsen K.F."/>
            <person name="Frisvad J.C."/>
            <person name="Workman M."/>
            <person name="Nielsen J."/>
        </authorList>
    </citation>
    <scope>NUCLEOTIDE SEQUENCE [LARGE SCALE GENOMIC DNA]</scope>
    <source>
        <strain evidence="4">IBT 24891</strain>
    </source>
</reference>
<dbReference type="STRING" id="303698.A0A1V6TGK7"/>
<protein>
    <recommendedName>
        <fullName evidence="5">GPI anchored protein</fullName>
    </recommendedName>
</protein>
<evidence type="ECO:0008006" key="5">
    <source>
        <dbReference type="Google" id="ProtNLM"/>
    </source>
</evidence>
<dbReference type="Proteomes" id="UP000191285">
    <property type="component" value="Unassembled WGS sequence"/>
</dbReference>
<accession>A0A1V6TGK7</accession>
<comment type="caution">
    <text evidence="3">The sequence shown here is derived from an EMBL/GenBank/DDBJ whole genome shotgun (WGS) entry which is preliminary data.</text>
</comment>